<evidence type="ECO:0000256" key="5">
    <source>
        <dbReference type="ARBA" id="ARBA00022692"/>
    </source>
</evidence>
<organism evidence="9 10">
    <name type="scientific">Fusobacterium nucleatum subsp. nucleatum</name>
    <dbReference type="NCBI Taxonomy" id="76856"/>
    <lineage>
        <taxon>Bacteria</taxon>
        <taxon>Fusobacteriati</taxon>
        <taxon>Fusobacteriota</taxon>
        <taxon>Fusobacteriia</taxon>
        <taxon>Fusobacteriales</taxon>
        <taxon>Fusobacteriaceae</taxon>
        <taxon>Fusobacterium</taxon>
    </lineage>
</organism>
<dbReference type="GO" id="GO:0005886">
    <property type="term" value="C:plasma membrane"/>
    <property type="evidence" value="ECO:0007669"/>
    <property type="project" value="UniProtKB-SubCell"/>
</dbReference>
<dbReference type="Proteomes" id="UP000054800">
    <property type="component" value="Unassembled WGS sequence"/>
</dbReference>
<evidence type="ECO:0000313" key="10">
    <source>
        <dbReference type="Proteomes" id="UP000054800"/>
    </source>
</evidence>
<feature type="transmembrane region" description="Helical" evidence="8">
    <location>
        <begin position="12"/>
        <end position="32"/>
    </location>
</feature>
<keyword evidence="7 8" id="KW-0472">Membrane</keyword>
<dbReference type="GO" id="GO:0033214">
    <property type="term" value="P:siderophore-iron import into cell"/>
    <property type="evidence" value="ECO:0007669"/>
    <property type="project" value="TreeGrafter"/>
</dbReference>
<sequence>MNMNIYRKKMVFLIMVLILCILVSIFLGRFFISPKMFFDVLSDSIKGVENNPIESSIIFELRIPRIIMNILVGAGLSISGVAFQGIFQNPLVSPDIISVSSGSAFGAVLGILLFGMNSYVIILALLFGILSVIITYSLSKVRGESSVLSLILSGMVITALFSALISLVKYTADPYDKLPAITYWLMGSFSSSSYNNIKIAVFPIITGIMILYFLRWRINILSLGDEEVKALGMNPVYIRGFIIVAVTMISATCVTLTGIIGWVGLLIPHICRMYIGADNIKLIPSSCIMGAVFMLIIDGIARTATSSEIPIGILTSLVGAPFFIIIFKKYRSW</sequence>
<dbReference type="InterPro" id="IPR037294">
    <property type="entry name" value="ABC_BtuC-like"/>
</dbReference>
<accession>A0A0M3UXE6</accession>
<dbReference type="RefSeq" id="WP_005901780.1">
    <property type="nucleotide sequence ID" value="NZ_CP022122.1"/>
</dbReference>
<name>A0A0M3UXE6_FUSNC</name>
<comment type="subcellular location">
    <subcellularLocation>
        <location evidence="1">Cell membrane</location>
        <topology evidence="1">Multi-pass membrane protein</topology>
    </subcellularLocation>
</comment>
<comment type="caution">
    <text evidence="9">The sequence shown here is derived from an EMBL/GenBank/DDBJ whole genome shotgun (WGS) entry which is preliminary data.</text>
</comment>
<dbReference type="Pfam" id="PF01032">
    <property type="entry name" value="FecCD"/>
    <property type="match status" value="1"/>
</dbReference>
<keyword evidence="3" id="KW-0813">Transport</keyword>
<evidence type="ECO:0000313" key="9">
    <source>
        <dbReference type="EMBL" id="KUL98012.1"/>
    </source>
</evidence>
<evidence type="ECO:0000256" key="1">
    <source>
        <dbReference type="ARBA" id="ARBA00004651"/>
    </source>
</evidence>
<dbReference type="EMBL" id="LMVH01000001">
    <property type="protein sequence ID" value="KUL98012.1"/>
    <property type="molecule type" value="Genomic_DNA"/>
</dbReference>
<evidence type="ECO:0000256" key="8">
    <source>
        <dbReference type="SAM" id="Phobius"/>
    </source>
</evidence>
<evidence type="ECO:0000256" key="7">
    <source>
        <dbReference type="ARBA" id="ARBA00023136"/>
    </source>
</evidence>
<dbReference type="InterPro" id="IPR000522">
    <property type="entry name" value="ABC_transptr_permease_BtuC"/>
</dbReference>
<feature type="transmembrane region" description="Helical" evidence="8">
    <location>
        <begin position="108"/>
        <end position="134"/>
    </location>
</feature>
<dbReference type="AlphaFoldDB" id="A0A0M3UXE6"/>
<feature type="transmembrane region" description="Helical" evidence="8">
    <location>
        <begin position="238"/>
        <end position="267"/>
    </location>
</feature>
<evidence type="ECO:0000256" key="3">
    <source>
        <dbReference type="ARBA" id="ARBA00022448"/>
    </source>
</evidence>
<feature type="transmembrane region" description="Helical" evidence="8">
    <location>
        <begin position="279"/>
        <end position="297"/>
    </location>
</feature>
<dbReference type="Gene3D" id="1.10.3470.10">
    <property type="entry name" value="ABC transporter involved in vitamin B12 uptake, BtuC"/>
    <property type="match status" value="1"/>
</dbReference>
<keyword evidence="5 8" id="KW-0812">Transmembrane</keyword>
<keyword evidence="6 8" id="KW-1133">Transmembrane helix</keyword>
<evidence type="ECO:0000256" key="4">
    <source>
        <dbReference type="ARBA" id="ARBA00022475"/>
    </source>
</evidence>
<feature type="transmembrane region" description="Helical" evidence="8">
    <location>
        <begin position="146"/>
        <end position="168"/>
    </location>
</feature>
<feature type="transmembrane region" description="Helical" evidence="8">
    <location>
        <begin position="66"/>
        <end position="87"/>
    </location>
</feature>
<dbReference type="GO" id="GO:0022857">
    <property type="term" value="F:transmembrane transporter activity"/>
    <property type="evidence" value="ECO:0007669"/>
    <property type="project" value="InterPro"/>
</dbReference>
<dbReference type="SUPFAM" id="SSF81345">
    <property type="entry name" value="ABC transporter involved in vitamin B12 uptake, BtuC"/>
    <property type="match status" value="1"/>
</dbReference>
<dbReference type="OMA" id="VPTFLYL"/>
<dbReference type="PATRIC" id="fig|76856.3.peg.1982"/>
<reference evidence="9 10" key="1">
    <citation type="submission" date="2015-10" db="EMBL/GenBank/DDBJ databases">
        <authorList>
            <person name="Gilbert D.G."/>
        </authorList>
    </citation>
    <scope>NUCLEOTIDE SEQUENCE [LARGE SCALE GENOMIC DNA]</scope>
    <source>
        <strain evidence="9 10">ChDC F311</strain>
    </source>
</reference>
<comment type="similarity">
    <text evidence="2">Belongs to the binding-protein-dependent transport system permease family. FecCD subfamily.</text>
</comment>
<evidence type="ECO:0000256" key="2">
    <source>
        <dbReference type="ARBA" id="ARBA00007935"/>
    </source>
</evidence>
<keyword evidence="4" id="KW-1003">Cell membrane</keyword>
<dbReference type="PANTHER" id="PTHR30472:SF70">
    <property type="entry name" value="MOLYBDATE IMPORT SYSTEM PERMEASE PROTEIN MOLB"/>
    <property type="match status" value="1"/>
</dbReference>
<feature type="transmembrane region" description="Helical" evidence="8">
    <location>
        <begin position="309"/>
        <end position="327"/>
    </location>
</feature>
<dbReference type="CDD" id="cd06550">
    <property type="entry name" value="TM_ABC_iron-siderophores_like"/>
    <property type="match status" value="1"/>
</dbReference>
<dbReference type="GeneID" id="79783315"/>
<dbReference type="PANTHER" id="PTHR30472">
    <property type="entry name" value="FERRIC ENTEROBACTIN TRANSPORT SYSTEM PERMEASE PROTEIN"/>
    <property type="match status" value="1"/>
</dbReference>
<proteinExistence type="inferred from homology"/>
<protein>
    <submittedName>
        <fullName evidence="9">Iron ABC transporter permease</fullName>
    </submittedName>
</protein>
<dbReference type="FunFam" id="1.10.3470.10:FF:000001">
    <property type="entry name" value="Vitamin B12 ABC transporter permease BtuC"/>
    <property type="match status" value="1"/>
</dbReference>
<dbReference type="OrthoDB" id="9811721at2"/>
<gene>
    <name evidence="9" type="ORF">RO03_00265</name>
</gene>
<evidence type="ECO:0000256" key="6">
    <source>
        <dbReference type="ARBA" id="ARBA00022989"/>
    </source>
</evidence>
<feature type="transmembrane region" description="Helical" evidence="8">
    <location>
        <begin position="199"/>
        <end position="218"/>
    </location>
</feature>